<evidence type="ECO:0000313" key="3">
    <source>
        <dbReference type="EMBL" id="KAK7450583.1"/>
    </source>
</evidence>
<gene>
    <name evidence="3" type="ORF">VKT23_012892</name>
</gene>
<protein>
    <recommendedName>
        <fullName evidence="2">Alpha/beta hydrolase fold-3 domain-containing protein</fullName>
    </recommendedName>
</protein>
<dbReference type="InterPro" id="IPR050300">
    <property type="entry name" value="GDXG_lipolytic_enzyme"/>
</dbReference>
<accession>A0ABR1J7A4</accession>
<reference evidence="3 4" key="1">
    <citation type="submission" date="2024-01" db="EMBL/GenBank/DDBJ databases">
        <title>A draft genome for the cacao thread blight pathogen Marasmiellus scandens.</title>
        <authorList>
            <person name="Baruah I.K."/>
            <person name="Leung J."/>
            <person name="Bukari Y."/>
            <person name="Amoako-Attah I."/>
            <person name="Meinhardt L.W."/>
            <person name="Bailey B.A."/>
            <person name="Cohen S.P."/>
        </authorList>
    </citation>
    <scope>NUCLEOTIDE SEQUENCE [LARGE SCALE GENOMIC DNA]</scope>
    <source>
        <strain evidence="3 4">GH-19</strain>
    </source>
</reference>
<dbReference type="Proteomes" id="UP001498398">
    <property type="component" value="Unassembled WGS sequence"/>
</dbReference>
<dbReference type="InterPro" id="IPR013094">
    <property type="entry name" value="AB_hydrolase_3"/>
</dbReference>
<name>A0ABR1J7A4_9AGAR</name>
<organism evidence="3 4">
    <name type="scientific">Marasmiellus scandens</name>
    <dbReference type="NCBI Taxonomy" id="2682957"/>
    <lineage>
        <taxon>Eukaryota</taxon>
        <taxon>Fungi</taxon>
        <taxon>Dikarya</taxon>
        <taxon>Basidiomycota</taxon>
        <taxon>Agaricomycotina</taxon>
        <taxon>Agaricomycetes</taxon>
        <taxon>Agaricomycetidae</taxon>
        <taxon>Agaricales</taxon>
        <taxon>Marasmiineae</taxon>
        <taxon>Omphalotaceae</taxon>
        <taxon>Marasmiellus</taxon>
    </lineage>
</organism>
<comment type="caution">
    <text evidence="3">The sequence shown here is derived from an EMBL/GenBank/DDBJ whole genome shotgun (WGS) entry which is preliminary data.</text>
</comment>
<dbReference type="PANTHER" id="PTHR48081">
    <property type="entry name" value="AB HYDROLASE SUPERFAMILY PROTEIN C4A8.06C"/>
    <property type="match status" value="1"/>
</dbReference>
<keyword evidence="1" id="KW-0378">Hydrolase</keyword>
<dbReference type="SUPFAM" id="SSF53474">
    <property type="entry name" value="alpha/beta-Hydrolases"/>
    <property type="match status" value="1"/>
</dbReference>
<sequence length="154" mass="16769">MPVEQAGTLSLVYKTVCGLPIKLDVYHPSNPEKVNIYKGVHLVGALVYFHGGGLTSGNRGSWFPSWLQERINAAGHAFISPDYRLIPSGLINGHDILDDIRDVFKFITSSEFEVSSKRSSLPALRVDPNRIAVAGTSSGGTCAYLAASRWKFFG</sequence>
<dbReference type="EMBL" id="JBANRG010000033">
    <property type="protein sequence ID" value="KAK7450583.1"/>
    <property type="molecule type" value="Genomic_DNA"/>
</dbReference>
<evidence type="ECO:0000313" key="4">
    <source>
        <dbReference type="Proteomes" id="UP001498398"/>
    </source>
</evidence>
<dbReference type="Pfam" id="PF07859">
    <property type="entry name" value="Abhydrolase_3"/>
    <property type="match status" value="1"/>
</dbReference>
<keyword evidence="4" id="KW-1185">Reference proteome</keyword>
<evidence type="ECO:0000256" key="1">
    <source>
        <dbReference type="ARBA" id="ARBA00022801"/>
    </source>
</evidence>
<dbReference type="Gene3D" id="3.40.50.1820">
    <property type="entry name" value="alpha/beta hydrolase"/>
    <property type="match status" value="1"/>
</dbReference>
<evidence type="ECO:0000259" key="2">
    <source>
        <dbReference type="Pfam" id="PF07859"/>
    </source>
</evidence>
<feature type="domain" description="Alpha/beta hydrolase fold-3" evidence="2">
    <location>
        <begin position="46"/>
        <end position="150"/>
    </location>
</feature>
<dbReference type="InterPro" id="IPR029058">
    <property type="entry name" value="AB_hydrolase_fold"/>
</dbReference>
<dbReference type="PANTHER" id="PTHR48081:SF3">
    <property type="entry name" value="ALPHA_BETA HYDROLASE FOLD-3 DOMAIN-CONTAINING PROTEIN"/>
    <property type="match status" value="1"/>
</dbReference>
<proteinExistence type="predicted"/>